<feature type="compositionally biased region" description="Basic and acidic residues" evidence="1">
    <location>
        <begin position="67"/>
        <end position="79"/>
    </location>
</feature>
<dbReference type="Proteomes" id="UP000662637">
    <property type="component" value="Unassembled WGS sequence"/>
</dbReference>
<sequence length="122" mass="13412">MERHSAAGAGILKLSKRRERTRPAAPPRAPAQTWREHRKSGPAGTTPGFRPKAPRSPFGSGASPALTRERSRSLNIRDERLAPAHISGYGHEGKDPWPRLWLSVLQRHLVLSFSLPAEGARA</sequence>
<organism evidence="3 4">
    <name type="scientific">Marmota monax</name>
    <name type="common">Woodchuck</name>
    <dbReference type="NCBI Taxonomy" id="9995"/>
    <lineage>
        <taxon>Eukaryota</taxon>
        <taxon>Metazoa</taxon>
        <taxon>Chordata</taxon>
        <taxon>Craniata</taxon>
        <taxon>Vertebrata</taxon>
        <taxon>Euteleostomi</taxon>
        <taxon>Mammalia</taxon>
        <taxon>Eutheria</taxon>
        <taxon>Euarchontoglires</taxon>
        <taxon>Glires</taxon>
        <taxon>Rodentia</taxon>
        <taxon>Sciuromorpha</taxon>
        <taxon>Sciuridae</taxon>
        <taxon>Xerinae</taxon>
        <taxon>Marmotini</taxon>
        <taxon>Marmota</taxon>
    </lineage>
</organism>
<protein>
    <submittedName>
        <fullName evidence="3">Uncharacterized protein</fullName>
    </submittedName>
</protein>
<evidence type="ECO:0000313" key="2">
    <source>
        <dbReference type="EMBL" id="KAF7478852.1"/>
    </source>
</evidence>
<evidence type="ECO:0000313" key="4">
    <source>
        <dbReference type="Proteomes" id="UP000335636"/>
    </source>
</evidence>
<name>A0A5E4AJD5_MARMO</name>
<evidence type="ECO:0000256" key="1">
    <source>
        <dbReference type="SAM" id="MobiDB-lite"/>
    </source>
</evidence>
<reference evidence="3 4" key="1">
    <citation type="submission" date="2019-04" db="EMBL/GenBank/DDBJ databases">
        <authorList>
            <person name="Alioto T."/>
            <person name="Alioto T."/>
        </authorList>
    </citation>
    <scope>NUCLEOTIDE SEQUENCE [LARGE SCALE GENOMIC DNA]</scope>
</reference>
<feature type="region of interest" description="Disordered" evidence="1">
    <location>
        <begin position="1"/>
        <end position="79"/>
    </location>
</feature>
<dbReference type="Proteomes" id="UP000335636">
    <property type="component" value="Unassembled WGS sequence"/>
</dbReference>
<keyword evidence="4" id="KW-1185">Reference proteome</keyword>
<dbReference type="EMBL" id="CABDUW010000070">
    <property type="protein sequence ID" value="VTJ56819.1"/>
    <property type="molecule type" value="Genomic_DNA"/>
</dbReference>
<dbReference type="AlphaFoldDB" id="A0A5E4AJD5"/>
<evidence type="ECO:0000313" key="3">
    <source>
        <dbReference type="EMBL" id="VTJ56819.1"/>
    </source>
</evidence>
<dbReference type="EMBL" id="WJEC01001439">
    <property type="protein sequence ID" value="KAF7478852.1"/>
    <property type="molecule type" value="Genomic_DNA"/>
</dbReference>
<reference evidence="2" key="2">
    <citation type="submission" date="2020-08" db="EMBL/GenBank/DDBJ databases">
        <authorList>
            <person name="Shumante A."/>
            <person name="Zimin A.V."/>
            <person name="Puiu D."/>
            <person name="Salzberg S.L."/>
        </authorList>
    </citation>
    <scope>NUCLEOTIDE SEQUENCE</scope>
    <source>
        <strain evidence="2">WC2-LM</strain>
        <tissue evidence="2">Liver</tissue>
    </source>
</reference>
<proteinExistence type="predicted"/>
<gene>
    <name evidence="2" type="ORF">GHT09_009978</name>
    <name evidence="3" type="ORF">MONAX_5E047358</name>
</gene>
<accession>A0A5E4AJD5</accession>